<dbReference type="EMBL" id="LVVZ01000014">
    <property type="protein sequence ID" value="OKL44483.1"/>
    <property type="molecule type" value="Genomic_DNA"/>
</dbReference>
<dbReference type="PANTHER" id="PTHR30543">
    <property type="entry name" value="CHROMATE REDUCTASE"/>
    <property type="match status" value="1"/>
</dbReference>
<evidence type="ECO:0000259" key="1">
    <source>
        <dbReference type="Pfam" id="PF03358"/>
    </source>
</evidence>
<sequence>MTPKFLVVSGSTRAKSFNNQLAALVGKYLALENAEVTRLNLEDYPLPLYNGDLEDEKGVPENAVKLKRLFETHDGIFIASPEYNSSITPLLKNTLDWISRVRDEGEQPLSVFRKSIYAVGGASPGLHGTMRGLIHLRTVLEIGLGCTVLPDMITVNYAGKAFAENGDLANEQTQRRLTLLVERLHKEAQSRMIRSD</sequence>
<gene>
    <name evidence="2" type="ORF">A3843_08845</name>
</gene>
<comment type="caution">
    <text evidence="2">The sequence shown here is derived from an EMBL/GenBank/DDBJ whole genome shotgun (WGS) entry which is preliminary data.</text>
</comment>
<evidence type="ECO:0000313" key="3">
    <source>
        <dbReference type="Proteomes" id="UP000185783"/>
    </source>
</evidence>
<dbReference type="STRING" id="197461.A3843_08845"/>
<organism evidence="2 3">
    <name type="scientific">Pseudovibrio exalbescens</name>
    <dbReference type="NCBI Taxonomy" id="197461"/>
    <lineage>
        <taxon>Bacteria</taxon>
        <taxon>Pseudomonadati</taxon>
        <taxon>Pseudomonadota</taxon>
        <taxon>Alphaproteobacteria</taxon>
        <taxon>Hyphomicrobiales</taxon>
        <taxon>Stappiaceae</taxon>
        <taxon>Pseudovibrio</taxon>
    </lineage>
</organism>
<protein>
    <submittedName>
        <fullName evidence="2">NADPH-dependent FMN reductase</fullName>
    </submittedName>
</protein>
<dbReference type="PANTHER" id="PTHR30543:SF21">
    <property type="entry name" value="NAD(P)H-DEPENDENT FMN REDUCTASE LOT6"/>
    <property type="match status" value="1"/>
</dbReference>
<dbReference type="Pfam" id="PF03358">
    <property type="entry name" value="FMN_red"/>
    <property type="match status" value="1"/>
</dbReference>
<dbReference type="GO" id="GO:0010181">
    <property type="term" value="F:FMN binding"/>
    <property type="evidence" value="ECO:0007669"/>
    <property type="project" value="TreeGrafter"/>
</dbReference>
<reference evidence="2 3" key="1">
    <citation type="submission" date="2016-03" db="EMBL/GenBank/DDBJ databases">
        <title>Genome sequence of Nesiotobacter sp. nov., a moderately halophilic alphaproteobacterium isolated from the Yellow Sea, China.</title>
        <authorList>
            <person name="Zhang G."/>
            <person name="Zhang R."/>
        </authorList>
    </citation>
    <scope>NUCLEOTIDE SEQUENCE [LARGE SCALE GENOMIC DNA]</scope>
    <source>
        <strain evidence="2 3">WB1-6</strain>
    </source>
</reference>
<dbReference type="InterPro" id="IPR029039">
    <property type="entry name" value="Flavoprotein-like_sf"/>
</dbReference>
<dbReference type="Gene3D" id="3.40.50.360">
    <property type="match status" value="1"/>
</dbReference>
<keyword evidence="3" id="KW-1185">Reference proteome</keyword>
<feature type="domain" description="NADPH-dependent FMN reductase-like" evidence="1">
    <location>
        <begin position="3"/>
        <end position="155"/>
    </location>
</feature>
<dbReference type="GO" id="GO:0016491">
    <property type="term" value="F:oxidoreductase activity"/>
    <property type="evidence" value="ECO:0007669"/>
    <property type="project" value="InterPro"/>
</dbReference>
<proteinExistence type="predicted"/>
<dbReference type="Proteomes" id="UP000185783">
    <property type="component" value="Unassembled WGS sequence"/>
</dbReference>
<evidence type="ECO:0000313" key="2">
    <source>
        <dbReference type="EMBL" id="OKL44483.1"/>
    </source>
</evidence>
<dbReference type="SUPFAM" id="SSF52218">
    <property type="entry name" value="Flavoproteins"/>
    <property type="match status" value="1"/>
</dbReference>
<dbReference type="RefSeq" id="WP_028480509.1">
    <property type="nucleotide sequence ID" value="NZ_LVVZ01000014.1"/>
</dbReference>
<dbReference type="InterPro" id="IPR005025">
    <property type="entry name" value="FMN_Rdtase-like_dom"/>
</dbReference>
<dbReference type="InterPro" id="IPR050712">
    <property type="entry name" value="NAD(P)H-dep_reductase"/>
</dbReference>
<dbReference type="AlphaFoldDB" id="A0A1U7JIA7"/>
<dbReference type="GO" id="GO:0005829">
    <property type="term" value="C:cytosol"/>
    <property type="evidence" value="ECO:0007669"/>
    <property type="project" value="TreeGrafter"/>
</dbReference>
<accession>A0A1U7JIA7</accession>
<name>A0A1U7JIA7_9HYPH</name>